<dbReference type="AlphaFoldDB" id="A0A060RHP2"/>
<evidence type="ECO:0000313" key="2">
    <source>
        <dbReference type="EMBL" id="CDO18156.1"/>
    </source>
</evidence>
<name>A0A060RHP2_9STRE</name>
<dbReference type="EMBL" id="CCBC010000170">
    <property type="protein sequence ID" value="CDO18156.1"/>
    <property type="molecule type" value="Genomic_DNA"/>
</dbReference>
<evidence type="ECO:0000313" key="4">
    <source>
        <dbReference type="Proteomes" id="UP000027584"/>
    </source>
</evidence>
<evidence type="ECO:0000313" key="3">
    <source>
        <dbReference type="EMBL" id="MBE6165626.1"/>
    </source>
</evidence>
<keyword evidence="1" id="KW-0472">Membrane</keyword>
<reference evidence="2 4" key="1">
    <citation type="submission" date="2014-02" db="EMBL/GenBank/DDBJ databases">
        <authorList>
            <person name="Manrique M."/>
        </authorList>
    </citation>
    <scope>NUCLEOTIDE SEQUENCE [LARGE SCALE GENOMIC DNA]</scope>
    <source>
        <strain evidence="2 4">LMG17956</strain>
    </source>
</reference>
<gene>
    <name evidence="2" type="ORF">BN963_SGAL_01351</name>
    <name evidence="3" type="ORF">E7156_10205</name>
</gene>
<reference evidence="2 4" key="2">
    <citation type="submission" date="2014-05" db="EMBL/GenBank/DDBJ databases">
        <title>Genome sequence of Streptococcus gallolyticus.</title>
        <authorList>
            <person name="Del Campo R."/>
        </authorList>
    </citation>
    <scope>NUCLEOTIDE SEQUENCE [LARGE SCALE GENOMIC DNA]</scope>
    <source>
        <strain evidence="2 4">LMG17956</strain>
    </source>
</reference>
<dbReference type="Proteomes" id="UP000700800">
    <property type="component" value="Unassembled WGS sequence"/>
</dbReference>
<organism evidence="2 4">
    <name type="scientific">Streptococcus gallolyticus</name>
    <dbReference type="NCBI Taxonomy" id="315405"/>
    <lineage>
        <taxon>Bacteria</taxon>
        <taxon>Bacillati</taxon>
        <taxon>Bacillota</taxon>
        <taxon>Bacilli</taxon>
        <taxon>Lactobacillales</taxon>
        <taxon>Streptococcaceae</taxon>
        <taxon>Streptococcus</taxon>
    </lineage>
</organism>
<feature type="transmembrane region" description="Helical" evidence="1">
    <location>
        <begin position="34"/>
        <end position="53"/>
    </location>
</feature>
<dbReference type="EMBL" id="SVAF01000044">
    <property type="protein sequence ID" value="MBE6165626.1"/>
    <property type="molecule type" value="Genomic_DNA"/>
</dbReference>
<reference evidence="3" key="3">
    <citation type="submission" date="2019-04" db="EMBL/GenBank/DDBJ databases">
        <title>Evolution of Biomass-Degrading Anaerobic Consortia Revealed by Metagenomics.</title>
        <authorList>
            <person name="Peng X."/>
        </authorList>
    </citation>
    <scope>NUCLEOTIDE SEQUENCE</scope>
    <source>
        <strain evidence="3">SIG195</strain>
    </source>
</reference>
<sequence>MNNNVGKALLGCSGILAIVIIFLGLLKLLFGDFAMMYGLMFLMIIVAILAKIIDGLTKAGKWVGLGAILGNVFNNKINADAAIKSGKTFKKKKIETKNSVVNNVVDFVSPTMEDDKTTKSVEDSNFIGEEDYQEFQEFLKWKKLQETKDNND</sequence>
<feature type="transmembrane region" description="Helical" evidence="1">
    <location>
        <begin position="7"/>
        <end position="28"/>
    </location>
</feature>
<dbReference type="RefSeq" id="WP_051764139.1">
    <property type="nucleotide sequence ID" value="NZ_FNFJ01000003.1"/>
</dbReference>
<evidence type="ECO:0000256" key="1">
    <source>
        <dbReference type="SAM" id="Phobius"/>
    </source>
</evidence>
<dbReference type="Proteomes" id="UP000027584">
    <property type="component" value="Unassembled WGS sequence"/>
</dbReference>
<proteinExistence type="predicted"/>
<keyword evidence="1" id="KW-0812">Transmembrane</keyword>
<keyword evidence="1" id="KW-1133">Transmembrane helix</keyword>
<accession>A0A060RHP2</accession>
<protein>
    <submittedName>
        <fullName evidence="3">Transcriptional regulator</fullName>
    </submittedName>
</protein>
<comment type="caution">
    <text evidence="2">The sequence shown here is derived from an EMBL/GenBank/DDBJ whole genome shotgun (WGS) entry which is preliminary data.</text>
</comment>